<evidence type="ECO:0000313" key="3">
    <source>
        <dbReference type="RefSeq" id="XP_015039837.2"/>
    </source>
</evidence>
<keyword evidence="2" id="KW-1185">Reference proteome</keyword>
<reference evidence="2" key="1">
    <citation type="submission" date="2024-06" db="UniProtKB">
        <authorList>
            <consortium name="RefSeq"/>
        </authorList>
    </citation>
    <scope>NUCLEOTIDE SEQUENCE [LARGE SCALE GENOMIC DNA]</scope>
    <source>
        <strain evidence="2">MV2-25</strain>
    </source>
</reference>
<gene>
    <name evidence="3" type="primary">LOC26533012</name>
</gene>
<proteinExistence type="predicted"/>
<feature type="compositionally biased region" description="Polar residues" evidence="1">
    <location>
        <begin position="8"/>
        <end position="29"/>
    </location>
</feature>
<reference evidence="3" key="2">
    <citation type="submission" date="2025-08" db="UniProtKB">
        <authorList>
            <consortium name="RefSeq"/>
        </authorList>
    </citation>
    <scope>IDENTIFICATION</scope>
    <source>
        <strain evidence="3">MV-25-SWS-2005</strain>
        <tissue evidence="3">Whole body</tissue>
    </source>
</reference>
<feature type="region of interest" description="Disordered" evidence="1">
    <location>
        <begin position="1"/>
        <end position="29"/>
    </location>
</feature>
<dbReference type="AlphaFoldDB" id="A0A6I8VFR0"/>
<evidence type="ECO:0000313" key="2">
    <source>
        <dbReference type="Proteomes" id="UP000001819"/>
    </source>
</evidence>
<name>A0A6I8VFR0_DROPS</name>
<organism evidence="2 3">
    <name type="scientific">Drosophila pseudoobscura pseudoobscura</name>
    <name type="common">Fruit fly</name>
    <dbReference type="NCBI Taxonomy" id="46245"/>
    <lineage>
        <taxon>Eukaryota</taxon>
        <taxon>Metazoa</taxon>
        <taxon>Ecdysozoa</taxon>
        <taxon>Arthropoda</taxon>
        <taxon>Hexapoda</taxon>
        <taxon>Insecta</taxon>
        <taxon>Pterygota</taxon>
        <taxon>Neoptera</taxon>
        <taxon>Endopterygota</taxon>
        <taxon>Diptera</taxon>
        <taxon>Brachycera</taxon>
        <taxon>Muscomorpha</taxon>
        <taxon>Ephydroidea</taxon>
        <taxon>Drosophilidae</taxon>
        <taxon>Drosophila</taxon>
        <taxon>Sophophora</taxon>
    </lineage>
</organism>
<dbReference type="Proteomes" id="UP000001819">
    <property type="component" value="Chromosome 3"/>
</dbReference>
<evidence type="ECO:0000256" key="1">
    <source>
        <dbReference type="SAM" id="MobiDB-lite"/>
    </source>
</evidence>
<dbReference type="KEGG" id="dpo:26533012"/>
<sequence length="244" mass="27790">MFTKGKPRTSSLNSQAKFKSQLESNSSLLNRSFPTAAELSRKNGSQLRQTKLTVCPKDKKLKYEGFVEEVPRIRAPHEFIYMPPPKLQPKSLCAAPKTTTAPIKMEPMAMAEPPAAPMSKRGRDLLSLVGRVDFCLTSHKMYPDLNAIWNVYGKLARIIEGKRCEHTLLVRCEGPILQGIYYDFEGDLKTLSIGCTVHLVGRFVGPNRLQTFRFNEVSILDWEQQFMRIENVSRYILMQNNAHK</sequence>
<accession>A0A6I8VFR0</accession>
<protein>
    <submittedName>
        <fullName evidence="3">Uncharacterized protein</fullName>
    </submittedName>
</protein>
<dbReference type="InParanoid" id="A0A6I8VFR0"/>
<dbReference type="RefSeq" id="XP_015039837.2">
    <property type="nucleotide sequence ID" value="XM_015184351.2"/>
</dbReference>